<evidence type="ECO:0000313" key="1">
    <source>
        <dbReference type="EMBL" id="MDO6964501.1"/>
    </source>
</evidence>
<dbReference type="Proteomes" id="UP001174932">
    <property type="component" value="Unassembled WGS sequence"/>
</dbReference>
<name>A0ABT8YLA5_9HYPH</name>
<keyword evidence="2" id="KW-1185">Reference proteome</keyword>
<reference evidence="1" key="2">
    <citation type="submission" date="2023-07" db="EMBL/GenBank/DDBJ databases">
        <authorList>
            <person name="Shen H."/>
        </authorList>
    </citation>
    <scope>NUCLEOTIDE SEQUENCE</scope>
    <source>
        <strain evidence="1">TNR-22</strain>
    </source>
</reference>
<dbReference type="EMBL" id="JAUOZU010000007">
    <property type="protein sequence ID" value="MDO6964501.1"/>
    <property type="molecule type" value="Genomic_DNA"/>
</dbReference>
<accession>A0ABT8YLA5</accession>
<evidence type="ECO:0000313" key="2">
    <source>
        <dbReference type="Proteomes" id="UP001174932"/>
    </source>
</evidence>
<reference evidence="1" key="1">
    <citation type="journal article" date="2015" name="Int. J. Syst. Evol. Microbiol.">
        <title>Rhizobium alvei sp. nov., isolated from a freshwater river.</title>
        <authorList>
            <person name="Sheu S.Y."/>
            <person name="Huang H.W."/>
            <person name="Young C.C."/>
            <person name="Chen W.M."/>
        </authorList>
    </citation>
    <scope>NUCLEOTIDE SEQUENCE</scope>
    <source>
        <strain evidence="1">TNR-22</strain>
    </source>
</reference>
<dbReference type="Pfam" id="PF10983">
    <property type="entry name" value="DUF2793"/>
    <property type="match status" value="1"/>
</dbReference>
<proteinExistence type="predicted"/>
<comment type="caution">
    <text evidence="1">The sequence shown here is derived from an EMBL/GenBank/DDBJ whole genome shotgun (WGS) entry which is preliminary data.</text>
</comment>
<gene>
    <name evidence="1" type="ORF">Q4481_11080</name>
</gene>
<sequence length="344" mass="36080">MSDTTANLDLPYILPSQAQKHVTHNEALQLLDAIVQLVVSSQAASPPPDPEEGDCHAVIATASGDWTGQEGALTAYIDGDWIFIAPKPGWRAWFVTEGVQRYWTGTEWSLLPAPSAFERLGIHATADETNRLAVSADASLFNHAGAGHQLKLNKASVADTASLLFQTAWSGRTEMGLSGSDAFQLKTSSDGSSWTTALTISPEGAVLLPTRPLVRASYGETAMTPPDGTLSGFGTLHFNQGGFALGSAIPSGSGNRLIVPVTGPYLVTVNVSCTAAASHTVSLLKDGSVTILTIRDFDSGSASYSQSATAIAWLEAGSWLALQHHGAAELQFGYGKTELIAALL</sequence>
<protein>
    <submittedName>
        <fullName evidence="1">DUF2793 domain-containing protein</fullName>
    </submittedName>
</protein>
<organism evidence="1 2">
    <name type="scientific">Rhizobium alvei</name>
    <dbReference type="NCBI Taxonomy" id="1132659"/>
    <lineage>
        <taxon>Bacteria</taxon>
        <taxon>Pseudomonadati</taxon>
        <taxon>Pseudomonadota</taxon>
        <taxon>Alphaproteobacteria</taxon>
        <taxon>Hyphomicrobiales</taxon>
        <taxon>Rhizobiaceae</taxon>
        <taxon>Rhizobium/Agrobacterium group</taxon>
        <taxon>Rhizobium</taxon>
    </lineage>
</organism>
<dbReference type="InterPro" id="IPR021251">
    <property type="entry name" value="DUF2793"/>
</dbReference>
<dbReference type="RefSeq" id="WP_304376407.1">
    <property type="nucleotide sequence ID" value="NZ_JAUOZU010000007.1"/>
</dbReference>